<organism evidence="5">
    <name type="scientific">Karenia mikimotoi</name>
    <name type="common">Red tide dinoflagellate</name>
    <name type="synonym">Gymnodinium mikimotoi</name>
    <dbReference type="NCBI Taxonomy" id="225107"/>
    <lineage>
        <taxon>Eukaryota</taxon>
        <taxon>Sar</taxon>
        <taxon>Alveolata</taxon>
        <taxon>Dinophyceae</taxon>
        <taxon>Gymnodiniales</taxon>
        <taxon>Kareniaceae</taxon>
        <taxon>Karenia</taxon>
    </lineage>
</organism>
<dbReference type="PANTHER" id="PTHR11700">
    <property type="entry name" value="30S RIBOSOMAL PROTEIN S10 FAMILY MEMBER"/>
    <property type="match status" value="1"/>
</dbReference>
<protein>
    <submittedName>
        <fullName evidence="5">Ribosomal protein S10</fullName>
    </submittedName>
</protein>
<feature type="domain" description="Small ribosomal subunit protein uS10" evidence="4">
    <location>
        <begin position="27"/>
        <end position="123"/>
    </location>
</feature>
<evidence type="ECO:0000256" key="3">
    <source>
        <dbReference type="ARBA" id="ARBA00023274"/>
    </source>
</evidence>
<dbReference type="InterPro" id="IPR001848">
    <property type="entry name" value="Ribosomal_uS10"/>
</dbReference>
<dbReference type="Gene3D" id="3.30.70.600">
    <property type="entry name" value="Ribosomal protein S10 domain"/>
    <property type="match status" value="1"/>
</dbReference>
<proteinExistence type="inferred from homology"/>
<evidence type="ECO:0000256" key="2">
    <source>
        <dbReference type="ARBA" id="ARBA00022980"/>
    </source>
</evidence>
<sequence length="126" mass="14242">KLMSINGDLPTQEQDTKIHQGSITRLRFILRSYSPAPLEDLCTRLSNTAIETVGPSSVVGPIRLPTKIRKWCVLSSPHVNKTSRDQFEIRTHKRIIDIIHPTLHFYKAVVNVSTDPGIDIKVVRMS</sequence>
<dbReference type="GO" id="GO:0003735">
    <property type="term" value="F:structural constituent of ribosome"/>
    <property type="evidence" value="ECO:0007669"/>
    <property type="project" value="InterPro"/>
</dbReference>
<dbReference type="InterPro" id="IPR036838">
    <property type="entry name" value="Ribosomal_uS10_dom_sf"/>
</dbReference>
<comment type="similarity">
    <text evidence="1">Belongs to the universal ribosomal protein uS10 family.</text>
</comment>
<dbReference type="NCBIfam" id="TIGR01049">
    <property type="entry name" value="rpsJ_bact"/>
    <property type="match status" value="1"/>
</dbReference>
<dbReference type="SUPFAM" id="SSF54999">
    <property type="entry name" value="Ribosomal protein S10"/>
    <property type="match status" value="1"/>
</dbReference>
<evidence type="ECO:0000256" key="1">
    <source>
        <dbReference type="ARBA" id="ARBA00007102"/>
    </source>
</evidence>
<name>A0A0U1WP34_KARMI</name>
<dbReference type="HAMAP" id="MF_00508">
    <property type="entry name" value="Ribosomal_uS10"/>
    <property type="match status" value="1"/>
</dbReference>
<keyword evidence="2 5" id="KW-0689">Ribosomal protein</keyword>
<evidence type="ECO:0000259" key="4">
    <source>
        <dbReference type="SMART" id="SM01403"/>
    </source>
</evidence>
<geneLocation type="chloroplast" evidence="5"/>
<feature type="non-terminal residue" evidence="5">
    <location>
        <position position="1"/>
    </location>
</feature>
<dbReference type="InterPro" id="IPR027486">
    <property type="entry name" value="Ribosomal_uS10_dom"/>
</dbReference>
<dbReference type="PRINTS" id="PR00971">
    <property type="entry name" value="RIBOSOMALS10"/>
</dbReference>
<keyword evidence="5" id="KW-0150">Chloroplast</keyword>
<gene>
    <name evidence="5" type="primary">rps10</name>
</gene>
<dbReference type="GO" id="GO:0005840">
    <property type="term" value="C:ribosome"/>
    <property type="evidence" value="ECO:0007669"/>
    <property type="project" value="UniProtKB-KW"/>
</dbReference>
<keyword evidence="3" id="KW-0687">Ribonucleoprotein</keyword>
<dbReference type="AlphaFoldDB" id="A0A0U1WP34"/>
<dbReference type="EMBL" id="KM065582">
    <property type="protein sequence ID" value="AIG99457.1"/>
    <property type="molecule type" value="Transcribed_RNA"/>
</dbReference>
<keyword evidence="5" id="KW-0934">Plastid</keyword>
<reference evidence="5" key="1">
    <citation type="journal article" date="2016" name="Plant Mol. Biol.">
        <title>Diversity of transcripts and transcript processing forms in plastids of the dinoflagellate alga Karenia mikimotoi.</title>
        <authorList>
            <person name="Dorrell R.G."/>
            <person name="Hinksman G.A."/>
            <person name="Howe C.J."/>
        </authorList>
    </citation>
    <scope>NUCLEOTIDE SEQUENCE</scope>
    <source>
        <strain evidence="5">RCC1513</strain>
    </source>
</reference>
<evidence type="ECO:0000313" key="5">
    <source>
        <dbReference type="EMBL" id="AIG99457.1"/>
    </source>
</evidence>
<dbReference type="SMART" id="SM01403">
    <property type="entry name" value="Ribosomal_S10"/>
    <property type="match status" value="1"/>
</dbReference>
<accession>A0A0U1WP34</accession>
<dbReference type="GO" id="GO:1990904">
    <property type="term" value="C:ribonucleoprotein complex"/>
    <property type="evidence" value="ECO:0007669"/>
    <property type="project" value="UniProtKB-KW"/>
</dbReference>
<dbReference type="Pfam" id="PF00338">
    <property type="entry name" value="Ribosomal_S10"/>
    <property type="match status" value="1"/>
</dbReference>
<dbReference type="GO" id="GO:0006412">
    <property type="term" value="P:translation"/>
    <property type="evidence" value="ECO:0007669"/>
    <property type="project" value="InterPro"/>
</dbReference>